<evidence type="ECO:0000313" key="3">
    <source>
        <dbReference type="Proteomes" id="UP000813463"/>
    </source>
</evidence>
<evidence type="ECO:0000259" key="2">
    <source>
        <dbReference type="Pfam" id="PF12776"/>
    </source>
</evidence>
<keyword evidence="3" id="KW-1185">Reference proteome</keyword>
<dbReference type="Proteomes" id="UP000813463">
    <property type="component" value="Chromosome 1"/>
</dbReference>
<dbReference type="GeneID" id="130465720"/>
<dbReference type="RefSeq" id="XP_056690559.1">
    <property type="nucleotide sequence ID" value="XM_056834581.1"/>
</dbReference>
<dbReference type="Pfam" id="PF12776">
    <property type="entry name" value="Myb_DNA-bind_3"/>
    <property type="match status" value="1"/>
</dbReference>
<feature type="compositionally biased region" description="Polar residues" evidence="1">
    <location>
        <begin position="155"/>
        <end position="166"/>
    </location>
</feature>
<feature type="compositionally biased region" description="Low complexity" evidence="1">
    <location>
        <begin position="170"/>
        <end position="188"/>
    </location>
</feature>
<sequence>MNGNEKNAPRRWIGEEDDLLVQFLVEMNTDGKWKAEGGFKSGYLTHLEKLFGEKMPEARLRATNIDSRLSYLKKRFNALLEIKHKGSGFGWDDNLKMVTGDRSLFDDWAKSHKEAKGLYRKPFPLFDNLEEIFAKDRATGLKSALPFDRDDQESVQETPQEATSIKPNEVEVSTEVSNEVSTEVSGTSKRSIDEGSSKQPTKKKLRTTNKEIQIVQKNLELMMGKMLENSNSQIDKLVSVLEGPKNVKIGLREELGKVPGISRVNALSLCVKMTEDEIVIFRDLTDDDEKYDFLSMILEKS</sequence>
<protein>
    <recommendedName>
        <fullName evidence="2">Myb/SANT-like domain-containing protein</fullName>
    </recommendedName>
</protein>
<proteinExistence type="predicted"/>
<name>A0ABM3R4L9_SPIOL</name>
<organism evidence="3 4">
    <name type="scientific">Spinacia oleracea</name>
    <name type="common">Spinach</name>
    <dbReference type="NCBI Taxonomy" id="3562"/>
    <lineage>
        <taxon>Eukaryota</taxon>
        <taxon>Viridiplantae</taxon>
        <taxon>Streptophyta</taxon>
        <taxon>Embryophyta</taxon>
        <taxon>Tracheophyta</taxon>
        <taxon>Spermatophyta</taxon>
        <taxon>Magnoliopsida</taxon>
        <taxon>eudicotyledons</taxon>
        <taxon>Gunneridae</taxon>
        <taxon>Pentapetalae</taxon>
        <taxon>Caryophyllales</taxon>
        <taxon>Chenopodiaceae</taxon>
        <taxon>Chenopodioideae</taxon>
        <taxon>Anserineae</taxon>
        <taxon>Spinacia</taxon>
    </lineage>
</organism>
<feature type="domain" description="Myb/SANT-like" evidence="2">
    <location>
        <begin position="12"/>
        <end position="104"/>
    </location>
</feature>
<reference evidence="4" key="2">
    <citation type="submission" date="2025-08" db="UniProtKB">
        <authorList>
            <consortium name="RefSeq"/>
        </authorList>
    </citation>
    <scope>IDENTIFICATION</scope>
    <source>
        <tissue evidence="4">Leaf</tissue>
    </source>
</reference>
<evidence type="ECO:0000256" key="1">
    <source>
        <dbReference type="SAM" id="MobiDB-lite"/>
    </source>
</evidence>
<feature type="region of interest" description="Disordered" evidence="1">
    <location>
        <begin position="144"/>
        <end position="206"/>
    </location>
</feature>
<dbReference type="PANTHER" id="PTHR46250:SF15">
    <property type="entry name" value="OS01G0523800 PROTEIN"/>
    <property type="match status" value="1"/>
</dbReference>
<dbReference type="InterPro" id="IPR024752">
    <property type="entry name" value="Myb/SANT-like_dom"/>
</dbReference>
<dbReference type="PANTHER" id="PTHR46250">
    <property type="entry name" value="MYB/SANT-LIKE DNA-BINDING DOMAIN PROTEIN-RELATED"/>
    <property type="match status" value="1"/>
</dbReference>
<gene>
    <name evidence="4" type="primary">LOC130465720</name>
</gene>
<accession>A0ABM3R4L9</accession>
<evidence type="ECO:0000313" key="4">
    <source>
        <dbReference type="RefSeq" id="XP_056690559.1"/>
    </source>
</evidence>
<reference evidence="3" key="1">
    <citation type="journal article" date="2021" name="Nat. Commun.">
        <title>Genomic analyses provide insights into spinach domestication and the genetic basis of agronomic traits.</title>
        <authorList>
            <person name="Cai X."/>
            <person name="Sun X."/>
            <person name="Xu C."/>
            <person name="Sun H."/>
            <person name="Wang X."/>
            <person name="Ge C."/>
            <person name="Zhang Z."/>
            <person name="Wang Q."/>
            <person name="Fei Z."/>
            <person name="Jiao C."/>
            <person name="Wang Q."/>
        </authorList>
    </citation>
    <scope>NUCLEOTIDE SEQUENCE [LARGE SCALE GENOMIC DNA]</scope>
    <source>
        <strain evidence="3">cv. Varoflay</strain>
    </source>
</reference>